<sequence length="219" mass="25233">MKNLLFIAILLSVVFLCFGGLPGAKKEYKGEPTADHRRAIELVLGELKLRHNEEFKLVKIMSIHEQVVNGKNYFFHMMVACEAMIEYELDVVVHHKFTDEMTIQHIKDKSPHAGKHTHGEVTPIVLKAVDAVISHQTDKYKEGIMLVRLNTVHSQVVSGVRYQLDMVIKGKFNVPEHQIKAVVHHTLNDELVVDSVEKVEDKKSWWNNVFSIVKSWFKW</sequence>
<name>A0AAW2Z755_9EUKA</name>
<dbReference type="EMBL" id="JAOPGA020001052">
    <property type="protein sequence ID" value="KAL0484507.1"/>
    <property type="molecule type" value="Genomic_DNA"/>
</dbReference>
<dbReference type="Gene3D" id="3.10.450.10">
    <property type="match status" value="1"/>
</dbReference>
<evidence type="ECO:0000259" key="2">
    <source>
        <dbReference type="Pfam" id="PF00031"/>
    </source>
</evidence>
<gene>
    <name evidence="3" type="ORF">AKO1_005098</name>
</gene>
<feature type="domain" description="Cystatin" evidence="2">
    <location>
        <begin position="46"/>
        <end position="82"/>
    </location>
</feature>
<dbReference type="InterPro" id="IPR046350">
    <property type="entry name" value="Cystatin_sf"/>
</dbReference>
<reference evidence="3 4" key="1">
    <citation type="submission" date="2024-03" db="EMBL/GenBank/DDBJ databases">
        <title>The Acrasis kona genome and developmental transcriptomes reveal deep origins of eukaryotic multicellular pathways.</title>
        <authorList>
            <person name="Sheikh S."/>
            <person name="Fu C.-J."/>
            <person name="Brown M.W."/>
            <person name="Baldauf S.L."/>
        </authorList>
    </citation>
    <scope>NUCLEOTIDE SEQUENCE [LARGE SCALE GENOMIC DNA]</scope>
    <source>
        <strain evidence="3 4">ATCC MYA-3509</strain>
    </source>
</reference>
<keyword evidence="4" id="KW-1185">Reference proteome</keyword>
<evidence type="ECO:0000313" key="4">
    <source>
        <dbReference type="Proteomes" id="UP001431209"/>
    </source>
</evidence>
<feature type="chain" id="PRO_5043710967" description="Cystatin domain-containing protein" evidence="1">
    <location>
        <begin position="20"/>
        <end position="219"/>
    </location>
</feature>
<protein>
    <recommendedName>
        <fullName evidence="2">Cystatin domain-containing protein</fullName>
    </recommendedName>
</protein>
<evidence type="ECO:0000256" key="1">
    <source>
        <dbReference type="SAM" id="SignalP"/>
    </source>
</evidence>
<organism evidence="3 4">
    <name type="scientific">Acrasis kona</name>
    <dbReference type="NCBI Taxonomy" id="1008807"/>
    <lineage>
        <taxon>Eukaryota</taxon>
        <taxon>Discoba</taxon>
        <taxon>Heterolobosea</taxon>
        <taxon>Tetramitia</taxon>
        <taxon>Eutetramitia</taxon>
        <taxon>Acrasidae</taxon>
        <taxon>Acrasis</taxon>
    </lineage>
</organism>
<comment type="caution">
    <text evidence="3">The sequence shown here is derived from an EMBL/GenBank/DDBJ whole genome shotgun (WGS) entry which is preliminary data.</text>
</comment>
<dbReference type="InterPro" id="IPR000010">
    <property type="entry name" value="Cystatin_dom"/>
</dbReference>
<evidence type="ECO:0000313" key="3">
    <source>
        <dbReference type="EMBL" id="KAL0484507.1"/>
    </source>
</evidence>
<dbReference type="SUPFAM" id="SSF54403">
    <property type="entry name" value="Cystatin/monellin"/>
    <property type="match status" value="2"/>
</dbReference>
<feature type="signal peptide" evidence="1">
    <location>
        <begin position="1"/>
        <end position="19"/>
    </location>
</feature>
<dbReference type="GO" id="GO:0004869">
    <property type="term" value="F:cysteine-type endopeptidase inhibitor activity"/>
    <property type="evidence" value="ECO:0007669"/>
    <property type="project" value="InterPro"/>
</dbReference>
<dbReference type="Proteomes" id="UP001431209">
    <property type="component" value="Unassembled WGS sequence"/>
</dbReference>
<dbReference type="AlphaFoldDB" id="A0AAW2Z755"/>
<accession>A0AAW2Z755</accession>
<dbReference type="Pfam" id="PF00031">
    <property type="entry name" value="Cystatin"/>
    <property type="match status" value="1"/>
</dbReference>
<proteinExistence type="predicted"/>
<keyword evidence="1" id="KW-0732">Signal</keyword>